<sequence length="321" mass="33632">MQVAKSANGVCVCVALRPPLSNSADLLRLFPHVHAAPVRAWAECWPRASAAAAGGALRRRQQPGGRMLSELQLQPLGRRSAVAPSSDEVASMKPVLLQAAQGGAGGLAAGSPPALSPNLPSVVKVEPRLPSPCVGGDGGPAPSKRVRQDDAGAWISSPSSQMSVGSLSPPPPLLNGLANSSGLSPVSCSSYETYSPRGPSAGLLVAVSQAFRYCRRLDAFCPTSGLIEKACFSGAAAGNGQATETENRLRSPALLWEKRLITTQGPCFAEFLRETKQAKRAHLHLSRSKGRPFRDLYFCGILCHKSLPNSARSKLSPSPSI</sequence>
<feature type="region of interest" description="Disordered" evidence="1">
    <location>
        <begin position="118"/>
        <end position="176"/>
    </location>
</feature>
<evidence type="ECO:0000256" key="1">
    <source>
        <dbReference type="SAM" id="MobiDB-lite"/>
    </source>
</evidence>
<proteinExistence type="predicted"/>
<dbReference type="AlphaFoldDB" id="A0A9J6G6K4"/>
<comment type="caution">
    <text evidence="2">The sequence shown here is derived from an EMBL/GenBank/DDBJ whole genome shotgun (WGS) entry which is preliminary data.</text>
</comment>
<gene>
    <name evidence="2" type="ORF">HPB48_006745</name>
</gene>
<name>A0A9J6G6K4_HAELO</name>
<keyword evidence="3" id="KW-1185">Reference proteome</keyword>
<dbReference type="EMBL" id="JABSTR010000005">
    <property type="protein sequence ID" value="KAH9370337.1"/>
    <property type="molecule type" value="Genomic_DNA"/>
</dbReference>
<organism evidence="2 3">
    <name type="scientific">Haemaphysalis longicornis</name>
    <name type="common">Bush tick</name>
    <dbReference type="NCBI Taxonomy" id="44386"/>
    <lineage>
        <taxon>Eukaryota</taxon>
        <taxon>Metazoa</taxon>
        <taxon>Ecdysozoa</taxon>
        <taxon>Arthropoda</taxon>
        <taxon>Chelicerata</taxon>
        <taxon>Arachnida</taxon>
        <taxon>Acari</taxon>
        <taxon>Parasitiformes</taxon>
        <taxon>Ixodida</taxon>
        <taxon>Ixodoidea</taxon>
        <taxon>Ixodidae</taxon>
        <taxon>Haemaphysalinae</taxon>
        <taxon>Haemaphysalis</taxon>
    </lineage>
</organism>
<dbReference type="OrthoDB" id="6424809at2759"/>
<evidence type="ECO:0000313" key="3">
    <source>
        <dbReference type="Proteomes" id="UP000821853"/>
    </source>
</evidence>
<evidence type="ECO:0000313" key="2">
    <source>
        <dbReference type="EMBL" id="KAH9370337.1"/>
    </source>
</evidence>
<protein>
    <submittedName>
        <fullName evidence="2">Uncharacterized protein</fullName>
    </submittedName>
</protein>
<dbReference type="Proteomes" id="UP000821853">
    <property type="component" value="Chromosome 3"/>
</dbReference>
<dbReference type="VEuPathDB" id="VectorBase:HLOH_059693"/>
<reference evidence="2 3" key="1">
    <citation type="journal article" date="2020" name="Cell">
        <title>Large-Scale Comparative Analyses of Tick Genomes Elucidate Their Genetic Diversity and Vector Capacities.</title>
        <authorList>
            <consortium name="Tick Genome and Microbiome Consortium (TIGMIC)"/>
            <person name="Jia N."/>
            <person name="Wang J."/>
            <person name="Shi W."/>
            <person name="Du L."/>
            <person name="Sun Y."/>
            <person name="Zhan W."/>
            <person name="Jiang J.F."/>
            <person name="Wang Q."/>
            <person name="Zhang B."/>
            <person name="Ji P."/>
            <person name="Bell-Sakyi L."/>
            <person name="Cui X.M."/>
            <person name="Yuan T.T."/>
            <person name="Jiang B.G."/>
            <person name="Yang W.F."/>
            <person name="Lam T.T."/>
            <person name="Chang Q.C."/>
            <person name="Ding S.J."/>
            <person name="Wang X.J."/>
            <person name="Zhu J.G."/>
            <person name="Ruan X.D."/>
            <person name="Zhao L."/>
            <person name="Wei J.T."/>
            <person name="Ye R.Z."/>
            <person name="Que T.C."/>
            <person name="Du C.H."/>
            <person name="Zhou Y.H."/>
            <person name="Cheng J.X."/>
            <person name="Dai P.F."/>
            <person name="Guo W.B."/>
            <person name="Han X.H."/>
            <person name="Huang E.J."/>
            <person name="Li L.F."/>
            <person name="Wei W."/>
            <person name="Gao Y.C."/>
            <person name="Liu J.Z."/>
            <person name="Shao H.Z."/>
            <person name="Wang X."/>
            <person name="Wang C.C."/>
            <person name="Yang T.C."/>
            <person name="Huo Q.B."/>
            <person name="Li W."/>
            <person name="Chen H.Y."/>
            <person name="Chen S.E."/>
            <person name="Zhou L.G."/>
            <person name="Ni X.B."/>
            <person name="Tian J.H."/>
            <person name="Sheng Y."/>
            <person name="Liu T."/>
            <person name="Pan Y.S."/>
            <person name="Xia L.Y."/>
            <person name="Li J."/>
            <person name="Zhao F."/>
            <person name="Cao W.C."/>
        </authorList>
    </citation>
    <scope>NUCLEOTIDE SEQUENCE [LARGE SCALE GENOMIC DNA]</scope>
    <source>
        <strain evidence="2">HaeL-2018</strain>
    </source>
</reference>
<accession>A0A9J6G6K4</accession>